<dbReference type="GO" id="GO:0008289">
    <property type="term" value="F:lipid binding"/>
    <property type="evidence" value="ECO:0007669"/>
    <property type="project" value="UniProtKB-KW"/>
</dbReference>
<dbReference type="NCBIfam" id="TIGR00762">
    <property type="entry name" value="DegV"/>
    <property type="match status" value="1"/>
</dbReference>
<evidence type="ECO:0000256" key="1">
    <source>
        <dbReference type="ARBA" id="ARBA00003238"/>
    </source>
</evidence>
<dbReference type="OrthoDB" id="9780660at2"/>
<dbReference type="InterPro" id="IPR003797">
    <property type="entry name" value="DegV"/>
</dbReference>
<keyword evidence="2" id="KW-0446">Lipid-binding</keyword>
<organism evidence="3 5">
    <name type="scientific">Kurthia zopfii</name>
    <dbReference type="NCBI Taxonomy" id="1650"/>
    <lineage>
        <taxon>Bacteria</taxon>
        <taxon>Bacillati</taxon>
        <taxon>Bacillota</taxon>
        <taxon>Bacilli</taxon>
        <taxon>Bacillales</taxon>
        <taxon>Caryophanaceae</taxon>
        <taxon>Kurthia</taxon>
    </lineage>
</organism>
<dbReference type="PANTHER" id="PTHR33434">
    <property type="entry name" value="DEGV DOMAIN-CONTAINING PROTEIN DR_1986-RELATED"/>
    <property type="match status" value="1"/>
</dbReference>
<evidence type="ECO:0000313" key="5">
    <source>
        <dbReference type="Proteomes" id="UP000254330"/>
    </source>
</evidence>
<dbReference type="Proteomes" id="UP000254330">
    <property type="component" value="Unassembled WGS sequence"/>
</dbReference>
<dbReference type="InterPro" id="IPR050270">
    <property type="entry name" value="DegV_domain_contain"/>
</dbReference>
<dbReference type="EMBL" id="SNZG01000051">
    <property type="protein sequence ID" value="TDR33593.1"/>
    <property type="molecule type" value="Genomic_DNA"/>
</dbReference>
<comment type="function">
    <text evidence="1">May bind long-chain fatty acids, such as palmitate, and may play a role in lipid transport or fatty acid metabolism.</text>
</comment>
<dbReference type="AlphaFoldDB" id="A0A8B4Q4W6"/>
<dbReference type="Proteomes" id="UP000294641">
    <property type="component" value="Unassembled WGS sequence"/>
</dbReference>
<dbReference type="PANTHER" id="PTHR33434:SF3">
    <property type="entry name" value="DEGV DOMAIN-CONTAINING PROTEIN YITS"/>
    <property type="match status" value="1"/>
</dbReference>
<dbReference type="Gene3D" id="3.30.1180.10">
    <property type="match status" value="1"/>
</dbReference>
<accession>A0A8B4Q4W6</accession>
<keyword evidence="6" id="KW-1185">Reference proteome</keyword>
<dbReference type="InterPro" id="IPR043168">
    <property type="entry name" value="DegV_C"/>
</dbReference>
<comment type="caution">
    <text evidence="3">The sequence shown here is derived from an EMBL/GenBank/DDBJ whole genome shotgun (WGS) entry which is preliminary data.</text>
</comment>
<evidence type="ECO:0000313" key="3">
    <source>
        <dbReference type="EMBL" id="STX08847.1"/>
    </source>
</evidence>
<name>A0A8B4Q4W6_9BACL</name>
<dbReference type="SUPFAM" id="SSF82549">
    <property type="entry name" value="DAK1/DegV-like"/>
    <property type="match status" value="1"/>
</dbReference>
<dbReference type="Pfam" id="PF02645">
    <property type="entry name" value="DegV"/>
    <property type="match status" value="1"/>
</dbReference>
<dbReference type="EMBL" id="UGNP01000001">
    <property type="protein sequence ID" value="STX08847.1"/>
    <property type="molecule type" value="Genomic_DNA"/>
</dbReference>
<reference evidence="4 6" key="2">
    <citation type="submission" date="2019-03" db="EMBL/GenBank/DDBJ databases">
        <title>Genomic Encyclopedia of Type Strains, Phase IV (KMG-IV): sequencing the most valuable type-strain genomes for metagenomic binning, comparative biology and taxonomic classification.</title>
        <authorList>
            <person name="Goeker M."/>
        </authorList>
    </citation>
    <scope>NUCLEOTIDE SEQUENCE [LARGE SCALE GENOMIC DNA]</scope>
    <source>
        <strain evidence="4 6">DSM 20580</strain>
    </source>
</reference>
<gene>
    <name evidence="4" type="ORF">DFR61_15112</name>
    <name evidence="3" type="ORF">NCTC10597_00513</name>
</gene>
<dbReference type="RefSeq" id="WP_109350406.1">
    <property type="nucleotide sequence ID" value="NZ_BJUE01000062.1"/>
</dbReference>
<proteinExistence type="predicted"/>
<dbReference type="Gene3D" id="3.40.50.10170">
    <property type="match status" value="1"/>
</dbReference>
<evidence type="ECO:0000256" key="2">
    <source>
        <dbReference type="ARBA" id="ARBA00023121"/>
    </source>
</evidence>
<protein>
    <submittedName>
        <fullName evidence="3">DegV domain-containing protein SAV1425</fullName>
    </submittedName>
    <submittedName>
        <fullName evidence="4">DegV family protein with EDD domain</fullName>
    </submittedName>
</protein>
<sequence length="286" mass="31958">MRIYTDTACDLPKSFFGENNVHLFPLRVELDGQEFDDLIGINTDQIYSEIRGGKSPKTSQVSPELFIEAFEELGKSGEEGLYIAFSSQLSGTYSTAMMIREQVKETYPELKLTIIDSKCASLGFGLVIKEAVRLRDASYSFDEVVKRVQFNADHMEHLFTVEDLDFLAKGGRVSKTSAFIGGLLSIKPLLHVEDGKLIPIEKMRGRKKVFKRILELMEERGESLSNQVIGISHGDDSEAAKDMKEMIVERFHPLGVEVHVIGSTIASHAGPGTIAVFFLNKLYENE</sequence>
<evidence type="ECO:0000313" key="6">
    <source>
        <dbReference type="Proteomes" id="UP000294641"/>
    </source>
</evidence>
<dbReference type="PROSITE" id="PS51482">
    <property type="entry name" value="DEGV"/>
    <property type="match status" value="1"/>
</dbReference>
<reference evidence="3 5" key="1">
    <citation type="submission" date="2018-06" db="EMBL/GenBank/DDBJ databases">
        <authorList>
            <consortium name="Pathogen Informatics"/>
            <person name="Doyle S."/>
        </authorList>
    </citation>
    <scope>NUCLEOTIDE SEQUENCE [LARGE SCALE GENOMIC DNA]</scope>
    <source>
        <strain evidence="3 5">NCTC10597</strain>
    </source>
</reference>
<evidence type="ECO:0000313" key="4">
    <source>
        <dbReference type="EMBL" id="TDR33593.1"/>
    </source>
</evidence>